<evidence type="ECO:0000313" key="2">
    <source>
        <dbReference type="EMBL" id="KAJ8394684.1"/>
    </source>
</evidence>
<keyword evidence="3" id="KW-1185">Reference proteome</keyword>
<feature type="compositionally biased region" description="Basic and acidic residues" evidence="1">
    <location>
        <begin position="32"/>
        <end position="54"/>
    </location>
</feature>
<dbReference type="EMBL" id="JAINUG010000123">
    <property type="protein sequence ID" value="KAJ8394684.1"/>
    <property type="molecule type" value="Genomic_DNA"/>
</dbReference>
<dbReference type="AlphaFoldDB" id="A0AAD7S2C5"/>
<evidence type="ECO:0000256" key="1">
    <source>
        <dbReference type="SAM" id="MobiDB-lite"/>
    </source>
</evidence>
<feature type="region of interest" description="Disordered" evidence="1">
    <location>
        <begin position="1"/>
        <end position="80"/>
    </location>
</feature>
<protein>
    <submittedName>
        <fullName evidence="2">Uncharacterized protein</fullName>
    </submittedName>
</protein>
<dbReference type="Proteomes" id="UP001221898">
    <property type="component" value="Unassembled WGS sequence"/>
</dbReference>
<sequence length="80" mass="8940">MTCGDMACQRAPVPRSLCQRWRRATPAADSPRISRDGHQTRSGLGRDRLGDTDRSSLAPPEVWEREETQTAHAQSPWGHS</sequence>
<proteinExistence type="predicted"/>
<name>A0AAD7S2C5_9TELE</name>
<reference evidence="2" key="1">
    <citation type="journal article" date="2023" name="Science">
        <title>Genome structures resolve the early diversification of teleost fishes.</title>
        <authorList>
            <person name="Parey E."/>
            <person name="Louis A."/>
            <person name="Montfort J."/>
            <person name="Bouchez O."/>
            <person name="Roques C."/>
            <person name="Iampietro C."/>
            <person name="Lluch J."/>
            <person name="Castinel A."/>
            <person name="Donnadieu C."/>
            <person name="Desvignes T."/>
            <person name="Floi Bucao C."/>
            <person name="Jouanno E."/>
            <person name="Wen M."/>
            <person name="Mejri S."/>
            <person name="Dirks R."/>
            <person name="Jansen H."/>
            <person name="Henkel C."/>
            <person name="Chen W.J."/>
            <person name="Zahm M."/>
            <person name="Cabau C."/>
            <person name="Klopp C."/>
            <person name="Thompson A.W."/>
            <person name="Robinson-Rechavi M."/>
            <person name="Braasch I."/>
            <person name="Lecointre G."/>
            <person name="Bobe J."/>
            <person name="Postlethwait J.H."/>
            <person name="Berthelot C."/>
            <person name="Roest Crollius H."/>
            <person name="Guiguen Y."/>
        </authorList>
    </citation>
    <scope>NUCLEOTIDE SEQUENCE</scope>
    <source>
        <strain evidence="2">NC1722</strain>
    </source>
</reference>
<comment type="caution">
    <text evidence="2">The sequence shown here is derived from an EMBL/GenBank/DDBJ whole genome shotgun (WGS) entry which is preliminary data.</text>
</comment>
<gene>
    <name evidence="2" type="ORF">AAFF_G00042840</name>
</gene>
<organism evidence="2 3">
    <name type="scientific">Aldrovandia affinis</name>
    <dbReference type="NCBI Taxonomy" id="143900"/>
    <lineage>
        <taxon>Eukaryota</taxon>
        <taxon>Metazoa</taxon>
        <taxon>Chordata</taxon>
        <taxon>Craniata</taxon>
        <taxon>Vertebrata</taxon>
        <taxon>Euteleostomi</taxon>
        <taxon>Actinopterygii</taxon>
        <taxon>Neopterygii</taxon>
        <taxon>Teleostei</taxon>
        <taxon>Notacanthiformes</taxon>
        <taxon>Halosauridae</taxon>
        <taxon>Aldrovandia</taxon>
    </lineage>
</organism>
<evidence type="ECO:0000313" key="3">
    <source>
        <dbReference type="Proteomes" id="UP001221898"/>
    </source>
</evidence>
<accession>A0AAD7S2C5</accession>